<keyword evidence="3 8" id="KW-1134">Transmembrane beta strand</keyword>
<dbReference type="RefSeq" id="WP_290233628.1">
    <property type="nucleotide sequence ID" value="NZ_JAUFPZ010000002.1"/>
</dbReference>
<feature type="domain" description="TonB-dependent receptor-like beta-barrel" evidence="11">
    <location>
        <begin position="446"/>
        <end position="963"/>
    </location>
</feature>
<dbReference type="EMBL" id="JBHSAS010000006">
    <property type="protein sequence ID" value="MFC4027658.1"/>
    <property type="molecule type" value="Genomic_DNA"/>
</dbReference>
<evidence type="ECO:0000259" key="12">
    <source>
        <dbReference type="Pfam" id="PF07715"/>
    </source>
</evidence>
<evidence type="ECO:0000259" key="11">
    <source>
        <dbReference type="Pfam" id="PF00593"/>
    </source>
</evidence>
<keyword evidence="5 9" id="KW-0798">TonB box</keyword>
<organism evidence="13 14">
    <name type="scientific">Zunongwangia endophytica</name>
    <dbReference type="NCBI Taxonomy" id="1808945"/>
    <lineage>
        <taxon>Bacteria</taxon>
        <taxon>Pseudomonadati</taxon>
        <taxon>Bacteroidota</taxon>
        <taxon>Flavobacteriia</taxon>
        <taxon>Flavobacteriales</taxon>
        <taxon>Flavobacteriaceae</taxon>
        <taxon>Zunongwangia</taxon>
    </lineage>
</organism>
<evidence type="ECO:0000256" key="9">
    <source>
        <dbReference type="RuleBase" id="RU003357"/>
    </source>
</evidence>
<keyword evidence="14" id="KW-1185">Reference proteome</keyword>
<dbReference type="PROSITE" id="PS52016">
    <property type="entry name" value="TONB_DEPENDENT_REC_3"/>
    <property type="match status" value="1"/>
</dbReference>
<dbReference type="NCBIfam" id="TIGR04056">
    <property type="entry name" value="OMP_RagA_SusC"/>
    <property type="match status" value="1"/>
</dbReference>
<dbReference type="InterPro" id="IPR023996">
    <property type="entry name" value="TonB-dep_OMP_SusC/RagA"/>
</dbReference>
<feature type="domain" description="TonB-dependent receptor plug" evidence="12">
    <location>
        <begin position="116"/>
        <end position="222"/>
    </location>
</feature>
<dbReference type="InterPro" id="IPR023997">
    <property type="entry name" value="TonB-dep_OMP_SusC/RagA_CS"/>
</dbReference>
<keyword evidence="2 8" id="KW-0813">Transport</keyword>
<dbReference type="Gene3D" id="2.170.130.10">
    <property type="entry name" value="TonB-dependent receptor, plug domain"/>
    <property type="match status" value="1"/>
</dbReference>
<evidence type="ECO:0000256" key="4">
    <source>
        <dbReference type="ARBA" id="ARBA00022692"/>
    </source>
</evidence>
<evidence type="ECO:0000256" key="8">
    <source>
        <dbReference type="PROSITE-ProRule" id="PRU01360"/>
    </source>
</evidence>
<dbReference type="Pfam" id="PF00593">
    <property type="entry name" value="TonB_dep_Rec_b-barrel"/>
    <property type="match status" value="1"/>
</dbReference>
<dbReference type="Gene3D" id="2.40.170.20">
    <property type="entry name" value="TonB-dependent receptor, beta-barrel domain"/>
    <property type="match status" value="1"/>
</dbReference>
<dbReference type="InterPro" id="IPR000531">
    <property type="entry name" value="Beta-barrel_TonB"/>
</dbReference>
<dbReference type="Gene3D" id="2.60.40.1120">
    <property type="entry name" value="Carboxypeptidase-like, regulatory domain"/>
    <property type="match status" value="1"/>
</dbReference>
<accession>A0ABV8H9L8</accession>
<keyword evidence="7 8" id="KW-0998">Cell outer membrane</keyword>
<dbReference type="Proteomes" id="UP001595793">
    <property type="component" value="Unassembled WGS sequence"/>
</dbReference>
<comment type="similarity">
    <text evidence="8 9">Belongs to the TonB-dependent receptor family.</text>
</comment>
<dbReference type="SUPFAM" id="SSF49464">
    <property type="entry name" value="Carboxypeptidase regulatory domain-like"/>
    <property type="match status" value="1"/>
</dbReference>
<evidence type="ECO:0000256" key="3">
    <source>
        <dbReference type="ARBA" id="ARBA00022452"/>
    </source>
</evidence>
<protein>
    <submittedName>
        <fullName evidence="13">SusC/RagA family TonB-linked outer membrane protein</fullName>
    </submittedName>
</protein>
<proteinExistence type="inferred from homology"/>
<evidence type="ECO:0000256" key="1">
    <source>
        <dbReference type="ARBA" id="ARBA00004571"/>
    </source>
</evidence>
<dbReference type="SUPFAM" id="SSF56935">
    <property type="entry name" value="Porins"/>
    <property type="match status" value="1"/>
</dbReference>
<comment type="subcellular location">
    <subcellularLocation>
        <location evidence="1 8">Cell outer membrane</location>
        <topology evidence="1 8">Multi-pass membrane protein</topology>
    </subcellularLocation>
</comment>
<dbReference type="InterPro" id="IPR039426">
    <property type="entry name" value="TonB-dep_rcpt-like"/>
</dbReference>
<dbReference type="InterPro" id="IPR012910">
    <property type="entry name" value="Plug_dom"/>
</dbReference>
<dbReference type="Pfam" id="PF07715">
    <property type="entry name" value="Plug"/>
    <property type="match status" value="1"/>
</dbReference>
<keyword evidence="4 8" id="KW-0812">Transmembrane</keyword>
<evidence type="ECO:0000313" key="13">
    <source>
        <dbReference type="EMBL" id="MFC4027658.1"/>
    </source>
</evidence>
<keyword evidence="10" id="KW-0732">Signal</keyword>
<dbReference type="InterPro" id="IPR036942">
    <property type="entry name" value="Beta-barrel_TonB_sf"/>
</dbReference>
<evidence type="ECO:0000256" key="5">
    <source>
        <dbReference type="ARBA" id="ARBA00023077"/>
    </source>
</evidence>
<evidence type="ECO:0000313" key="14">
    <source>
        <dbReference type="Proteomes" id="UP001595793"/>
    </source>
</evidence>
<evidence type="ECO:0000256" key="10">
    <source>
        <dbReference type="SAM" id="SignalP"/>
    </source>
</evidence>
<evidence type="ECO:0000256" key="2">
    <source>
        <dbReference type="ARBA" id="ARBA00022448"/>
    </source>
</evidence>
<comment type="caution">
    <text evidence="13">The sequence shown here is derived from an EMBL/GenBank/DDBJ whole genome shotgun (WGS) entry which is preliminary data.</text>
</comment>
<feature type="chain" id="PRO_5045456032" evidence="10">
    <location>
        <begin position="24"/>
        <end position="999"/>
    </location>
</feature>
<name>A0ABV8H9L8_9FLAO</name>
<sequence length="999" mass="111840">MKKTIVKAILGISFFFINLFVHAQSKQVEGTVKDENNIPLPGVNIRIKGTNAGTQSDFDGNFSIEANDGQILIFSFVGTKTIEKMVGVNQNYDVVMASDQASLEEVVIVGYGKKNKRNITGSVTSVETEQIESQPNTNVAQALRGRVAGVQFNDNGRPGQGGSILIRGQASLTAGNDPLIIVDGAFFYGELADINPNDIESMQVLKDASATAIYGSRASNGVILISTKTGVQGKPTIRLNVYSGISDYYDKVPLYGPEAYLQRRRDFNIQNANEGETPITDVERILDTETELEQYNGGKTIDPWEFIAQDAIQQSYNLSISGRMDNTSYYLSGNLVKEEGLIYGDQSERVSIRMNLENNITDWLKIGLNSSYTQRDLSGIPASLSSTYWLSPYAKVYDDNGDLLPYPTNDQLVTNPLFEASQRENEEVSNNLFANIFAEINFPFLDGLSYSFNYNPNIQWDHDYTFIPIYIKNGINNTGAAGKTNENEFNWQIEHILKYAKNWGDHALDLTLLYGNNSSFYETTTAESSNFFTDVNGWNNLNIGEVQNSYSYAEDRTGTSEMGRLNYQYLDRYLVTLTMRRDGSSVFGTNNKYGIFPSMALGWIASDENFLNNVNDIDLLKFRLSFGQVGNQSIDPYSSLDRSAFDQYVFGEGSQTYTGSFPLSGNMPNPNLKWETSTSFNAAVDFTILDRRIDGTVEYYDTKTIDLLTARSIPVINGFSSVLTNIGELNNKGLEVSLSTINIDYPKSQFRWSSSIIFSTNKNKIVRLYGNDNNRDGIEDDDVSNRWFIGQPINSNFDYVFDGIYQEGDDIPEGYMPGWVKVKDINNDGIITPEDRTIISQGQPKYRLGLGNNFEYKNFSFSFFVNSAQGWEAPLNILDPSGYSGNSFPGRSVNMVDAGYWTPENQSNTRPSLNWTNPLGMSFYQSKDFIRLQDATLAYKFDSDFVNSLNMKNLKIYVSGRNLLIFTDWMGPDPESGYNNINNLYPSARTIVAGLDLSF</sequence>
<gene>
    <name evidence="13" type="ORF">ACFOS1_09615</name>
</gene>
<reference evidence="14" key="1">
    <citation type="journal article" date="2019" name="Int. J. Syst. Evol. Microbiol.">
        <title>The Global Catalogue of Microorganisms (GCM) 10K type strain sequencing project: providing services to taxonomists for standard genome sequencing and annotation.</title>
        <authorList>
            <consortium name="The Broad Institute Genomics Platform"/>
            <consortium name="The Broad Institute Genome Sequencing Center for Infectious Disease"/>
            <person name="Wu L."/>
            <person name="Ma J."/>
        </authorList>
    </citation>
    <scope>NUCLEOTIDE SEQUENCE [LARGE SCALE GENOMIC DNA]</scope>
    <source>
        <strain evidence="14">CECT 9128</strain>
    </source>
</reference>
<dbReference type="NCBIfam" id="TIGR04057">
    <property type="entry name" value="SusC_RagA_signa"/>
    <property type="match status" value="1"/>
</dbReference>
<evidence type="ECO:0000256" key="6">
    <source>
        <dbReference type="ARBA" id="ARBA00023136"/>
    </source>
</evidence>
<dbReference type="InterPro" id="IPR037066">
    <property type="entry name" value="Plug_dom_sf"/>
</dbReference>
<feature type="signal peptide" evidence="10">
    <location>
        <begin position="1"/>
        <end position="23"/>
    </location>
</feature>
<dbReference type="Pfam" id="PF13715">
    <property type="entry name" value="CarbopepD_reg_2"/>
    <property type="match status" value="1"/>
</dbReference>
<dbReference type="InterPro" id="IPR008969">
    <property type="entry name" value="CarboxyPept-like_regulatory"/>
</dbReference>
<keyword evidence="6 8" id="KW-0472">Membrane</keyword>
<evidence type="ECO:0000256" key="7">
    <source>
        <dbReference type="ARBA" id="ARBA00023237"/>
    </source>
</evidence>